<feature type="domain" description="Competence protein CoiA nuclease-like" evidence="1">
    <location>
        <begin position="69"/>
        <end position="157"/>
    </location>
</feature>
<accession>A0A8E4H5T7</accession>
<dbReference type="Proteomes" id="UP000532147">
    <property type="component" value="Unassembled WGS sequence"/>
</dbReference>
<proteinExistence type="predicted"/>
<dbReference type="InterPro" id="IPR010330">
    <property type="entry name" value="CoiA_nuc"/>
</dbReference>
<protein>
    <recommendedName>
        <fullName evidence="1">Competence protein CoiA nuclease-like domain-containing protein</fullName>
    </recommendedName>
</protein>
<gene>
    <name evidence="2" type="ORF">HLH11_12500</name>
</gene>
<dbReference type="EMBL" id="JABERH010000029">
    <property type="protein sequence ID" value="NNH39438.1"/>
    <property type="molecule type" value="Genomic_DNA"/>
</dbReference>
<sequence length="352" mass="41673">MGFLSIIENKEIYSFTLNDEQWMRLKDKYKNLSMFMPCCQTPAIPKKNKLGTQFFAHHPSGSCDFSSGESREHQLCKYLILKYLHENGWTVIPEYRGQTPNGEIWIADIYAEKNKAKIAIEIQWSAQSIEETKRRQEKYIASGIRAVWFMRTTQKNKWDVLDYQSYELPVFSIWLNKETYQLTASGAFEGRDSYNLVEIEFIQFFESLMKGAVQYSLKPNSIRFMQLAMNTVECWKCKRPTNLIMDINYFIHHEEKLTKIERLSIEQLSQPHSELINHPELLQQYQYGFVIKRLSKTRGEAYLSNGCFHCDAIQGAHFAHYERDEENMLFSKYIEVKIDHETKIDGLWYYLK</sequence>
<evidence type="ECO:0000259" key="1">
    <source>
        <dbReference type="Pfam" id="PF06054"/>
    </source>
</evidence>
<dbReference type="RefSeq" id="WP_171534976.1">
    <property type="nucleotide sequence ID" value="NZ_JABERH010000029.1"/>
</dbReference>
<dbReference type="Pfam" id="PF06054">
    <property type="entry name" value="CoiA_nuc"/>
    <property type="match status" value="1"/>
</dbReference>
<name>A0A8E4H5T7_9GAMM</name>
<evidence type="ECO:0000313" key="2">
    <source>
        <dbReference type="EMBL" id="NNH39438.1"/>
    </source>
</evidence>
<evidence type="ECO:0000313" key="3">
    <source>
        <dbReference type="Proteomes" id="UP000532147"/>
    </source>
</evidence>
<reference evidence="2 3" key="1">
    <citation type="submission" date="2020-04" db="EMBL/GenBank/DDBJ databases">
        <title>Acinetobacter Taxon 24.</title>
        <authorList>
            <person name="Nemec A."/>
            <person name="Radolfova-Krizova L."/>
            <person name="Higgins P.G."/>
            <person name="Spanelova P."/>
        </authorList>
    </citation>
    <scope>NUCLEOTIDE SEQUENCE [LARGE SCALE GENOMIC DNA]</scope>
    <source>
        <strain evidence="2 3">ANC 4280</strain>
    </source>
</reference>
<dbReference type="AlphaFoldDB" id="A0A8E4H5T7"/>
<organism evidence="2 3">
    <name type="scientific">Acinetobacter terrae</name>
    <dbReference type="NCBI Taxonomy" id="2731247"/>
    <lineage>
        <taxon>Bacteria</taxon>
        <taxon>Pseudomonadati</taxon>
        <taxon>Pseudomonadota</taxon>
        <taxon>Gammaproteobacteria</taxon>
        <taxon>Moraxellales</taxon>
        <taxon>Moraxellaceae</taxon>
        <taxon>Acinetobacter</taxon>
        <taxon>Acinetobacter Taxon 24</taxon>
    </lineage>
</organism>
<comment type="caution">
    <text evidence="2">The sequence shown here is derived from an EMBL/GenBank/DDBJ whole genome shotgun (WGS) entry which is preliminary data.</text>
</comment>